<dbReference type="Proteomes" id="UP000186303">
    <property type="component" value="Chromosome 1"/>
</dbReference>
<evidence type="ECO:0000313" key="2">
    <source>
        <dbReference type="EMBL" id="SHO76103.1"/>
    </source>
</evidence>
<accession>A0A1M8A0W8</accession>
<name>A0A1M8A0W8_MALS4</name>
<keyword evidence="3" id="KW-1185">Reference proteome</keyword>
<dbReference type="VEuPathDB" id="FungiDB:MSYG_0438"/>
<feature type="compositionally biased region" description="Low complexity" evidence="1">
    <location>
        <begin position="133"/>
        <end position="152"/>
    </location>
</feature>
<dbReference type="EMBL" id="LT671821">
    <property type="protein sequence ID" value="SHO76103.1"/>
    <property type="molecule type" value="Genomic_DNA"/>
</dbReference>
<evidence type="ECO:0000256" key="1">
    <source>
        <dbReference type="SAM" id="MobiDB-lite"/>
    </source>
</evidence>
<evidence type="ECO:0000313" key="3">
    <source>
        <dbReference type="Proteomes" id="UP000186303"/>
    </source>
</evidence>
<dbReference type="OrthoDB" id="3357363at2759"/>
<gene>
    <name evidence="2" type="ORF">MSYG_0438</name>
</gene>
<dbReference type="OMA" id="PHIGPLE"/>
<feature type="region of interest" description="Disordered" evidence="1">
    <location>
        <begin position="325"/>
        <end position="386"/>
    </location>
</feature>
<feature type="region of interest" description="Disordered" evidence="1">
    <location>
        <begin position="52"/>
        <end position="174"/>
    </location>
</feature>
<proteinExistence type="predicted"/>
<dbReference type="AlphaFoldDB" id="A0A1M8A0W8"/>
<protein>
    <submittedName>
        <fullName evidence="2">Uncharacterized protein</fullName>
    </submittedName>
</protein>
<sequence length="386" mass="40201">MTTSPDSATLAPVSQGVRRSRRLAAKGVGAPIPATEGPAPAEACVPPTPCLNASPNRFDGPPPTWMDGSDTTLEQASPPEPPALTQAPRAVRTVEPSVLDDMPSSSHLAGLAIHMGHSSKHARHRSESHGPKAASSASIQSSPPLSSSISSPRLGTEDWPLDEPLAKSVSPPATPLVGSIESGVFPTSEFPEPPFPMVAQDCPEAAVPSRSLPLSMERSVTMCRELPLNASSLPREPGVVGLGIDMPHTDRAVEQVSTKLSSLAVDQAPRKALADRANAPVRVPLGEKSKVPARPALGDQGLGKGTAPPLKAHYNMTHTNERLDENGQPWAGSHVPTKRSGLAAPKKVRSAGAQGSQDGVALLVSHSAGRGAPSLQVHTRPMYTLR</sequence>
<organism evidence="2 3">
    <name type="scientific">Malassezia sympodialis (strain ATCC 42132)</name>
    <name type="common">Atopic eczema-associated yeast</name>
    <dbReference type="NCBI Taxonomy" id="1230383"/>
    <lineage>
        <taxon>Eukaryota</taxon>
        <taxon>Fungi</taxon>
        <taxon>Dikarya</taxon>
        <taxon>Basidiomycota</taxon>
        <taxon>Ustilaginomycotina</taxon>
        <taxon>Malasseziomycetes</taxon>
        <taxon>Malasseziales</taxon>
        <taxon>Malasseziaceae</taxon>
        <taxon>Malassezia</taxon>
    </lineage>
</organism>
<reference evidence="3" key="1">
    <citation type="journal article" date="2017" name="Nucleic Acids Res.">
        <title>Proteogenomics produces comprehensive and highly accurate protein-coding gene annotation in a complete genome assembly of Malassezia sympodialis.</title>
        <authorList>
            <person name="Zhu Y."/>
            <person name="Engstroem P.G."/>
            <person name="Tellgren-Roth C."/>
            <person name="Baudo C.D."/>
            <person name="Kennell J.C."/>
            <person name="Sun S."/>
            <person name="Billmyre R.B."/>
            <person name="Schroeder M.S."/>
            <person name="Andersson A."/>
            <person name="Holm T."/>
            <person name="Sigurgeirsson B."/>
            <person name="Wu G."/>
            <person name="Sankaranarayanan S.R."/>
            <person name="Siddharthan R."/>
            <person name="Sanyal K."/>
            <person name="Lundeberg J."/>
            <person name="Nystedt B."/>
            <person name="Boekhout T."/>
            <person name="Dawson T.L. Jr."/>
            <person name="Heitman J."/>
            <person name="Scheynius A."/>
            <person name="Lehtioe J."/>
        </authorList>
    </citation>
    <scope>NUCLEOTIDE SEQUENCE [LARGE SCALE GENOMIC DNA]</scope>
    <source>
        <strain evidence="3">ATCC 42132</strain>
    </source>
</reference>